<gene>
    <name evidence="1" type="ORF">N7493_003852</name>
</gene>
<keyword evidence="2" id="KW-1185">Reference proteome</keyword>
<dbReference type="Proteomes" id="UP001215712">
    <property type="component" value="Unassembled WGS sequence"/>
</dbReference>
<reference evidence="1" key="2">
    <citation type="submission" date="2023-01" db="EMBL/GenBank/DDBJ databases">
        <authorList>
            <person name="Petersen C."/>
        </authorList>
    </citation>
    <scope>NUCLEOTIDE SEQUENCE</scope>
    <source>
        <strain evidence="1">IBT 17514</strain>
    </source>
</reference>
<evidence type="ECO:0008006" key="3">
    <source>
        <dbReference type="Google" id="ProtNLM"/>
    </source>
</evidence>
<dbReference type="InterPro" id="IPR009057">
    <property type="entry name" value="Homeodomain-like_sf"/>
</dbReference>
<name>A0AAD6HR37_9EURO</name>
<dbReference type="SUPFAM" id="SSF46689">
    <property type="entry name" value="Homeodomain-like"/>
    <property type="match status" value="1"/>
</dbReference>
<dbReference type="AlphaFoldDB" id="A0AAD6HR37"/>
<comment type="caution">
    <text evidence="1">The sequence shown here is derived from an EMBL/GenBank/DDBJ whole genome shotgun (WGS) entry which is preliminary data.</text>
</comment>
<proteinExistence type="predicted"/>
<evidence type="ECO:0000313" key="1">
    <source>
        <dbReference type="EMBL" id="KAJ5732371.1"/>
    </source>
</evidence>
<protein>
    <recommendedName>
        <fullName evidence="3">Transposase</fullName>
    </recommendedName>
</protein>
<accession>A0AAD6HR37</accession>
<evidence type="ECO:0000313" key="2">
    <source>
        <dbReference type="Proteomes" id="UP001215712"/>
    </source>
</evidence>
<organism evidence="1 2">
    <name type="scientific">Penicillium malachiteum</name>
    <dbReference type="NCBI Taxonomy" id="1324776"/>
    <lineage>
        <taxon>Eukaryota</taxon>
        <taxon>Fungi</taxon>
        <taxon>Dikarya</taxon>
        <taxon>Ascomycota</taxon>
        <taxon>Pezizomycotina</taxon>
        <taxon>Eurotiomycetes</taxon>
        <taxon>Eurotiomycetidae</taxon>
        <taxon>Eurotiales</taxon>
        <taxon>Aspergillaceae</taxon>
        <taxon>Penicillium</taxon>
    </lineage>
</organism>
<dbReference type="EMBL" id="JAQJAN010000004">
    <property type="protein sequence ID" value="KAJ5732371.1"/>
    <property type="molecule type" value="Genomic_DNA"/>
</dbReference>
<reference evidence="1" key="1">
    <citation type="journal article" date="2023" name="IMA Fungus">
        <title>Comparative genomic study of the Penicillium genus elucidates a diverse pangenome and 15 lateral gene transfer events.</title>
        <authorList>
            <person name="Petersen C."/>
            <person name="Sorensen T."/>
            <person name="Nielsen M.R."/>
            <person name="Sondergaard T.E."/>
            <person name="Sorensen J.L."/>
            <person name="Fitzpatrick D.A."/>
            <person name="Frisvad J.C."/>
            <person name="Nielsen K.L."/>
        </authorList>
    </citation>
    <scope>NUCLEOTIDE SEQUENCE</scope>
    <source>
        <strain evidence="1">IBT 17514</strain>
    </source>
</reference>
<sequence length="172" mass="19730">MAPHLPSSTREFIRDMILSKSRTTAQIADAAGCSPRSITTIRSNLRHFGDTRAPAIRAGRPRSITPPMLEALCNHLLEKPGLYLDEMALFLWDEFGTYVTASSIRRALISKKWSKKTARQKAKERNADLRDWYLHNLSEFHSYHLIYIDESGYDKWIGFRRTGWSPHGITPV</sequence>